<feature type="domain" description="Dienelactone hydrolase" evidence="1">
    <location>
        <begin position="25"/>
        <end position="116"/>
    </location>
</feature>
<dbReference type="PANTHER" id="PTHR22946">
    <property type="entry name" value="DIENELACTONE HYDROLASE DOMAIN-CONTAINING PROTEIN-RELATED"/>
    <property type="match status" value="1"/>
</dbReference>
<reference evidence="2" key="1">
    <citation type="submission" date="2018-05" db="EMBL/GenBank/DDBJ databases">
        <authorList>
            <person name="Lanie J.A."/>
            <person name="Ng W.-L."/>
            <person name="Kazmierczak K.M."/>
            <person name="Andrzejewski T.M."/>
            <person name="Davidsen T.M."/>
            <person name="Wayne K.J."/>
            <person name="Tettelin H."/>
            <person name="Glass J.I."/>
            <person name="Rusch D."/>
            <person name="Podicherti R."/>
            <person name="Tsui H.-C.T."/>
            <person name="Winkler M.E."/>
        </authorList>
    </citation>
    <scope>NUCLEOTIDE SEQUENCE</scope>
</reference>
<dbReference type="AlphaFoldDB" id="A0A382J9Z3"/>
<organism evidence="2">
    <name type="scientific">marine metagenome</name>
    <dbReference type="NCBI Taxonomy" id="408172"/>
    <lineage>
        <taxon>unclassified sequences</taxon>
        <taxon>metagenomes</taxon>
        <taxon>ecological metagenomes</taxon>
    </lineage>
</organism>
<accession>A0A382J9Z3</accession>
<protein>
    <recommendedName>
        <fullName evidence="1">Dienelactone hydrolase domain-containing protein</fullName>
    </recommendedName>
</protein>
<dbReference type="InterPro" id="IPR002925">
    <property type="entry name" value="Dienelactn_hydro"/>
</dbReference>
<dbReference type="SUPFAM" id="SSF53474">
    <property type="entry name" value="alpha/beta-Hydrolases"/>
    <property type="match status" value="1"/>
</dbReference>
<dbReference type="Pfam" id="PF01738">
    <property type="entry name" value="DLH"/>
    <property type="match status" value="1"/>
</dbReference>
<feature type="non-terminal residue" evidence="2">
    <location>
        <position position="1"/>
    </location>
</feature>
<evidence type="ECO:0000313" key="2">
    <source>
        <dbReference type="EMBL" id="SVC08920.1"/>
    </source>
</evidence>
<dbReference type="InterPro" id="IPR029058">
    <property type="entry name" value="AB_hydrolase_fold"/>
</dbReference>
<dbReference type="EMBL" id="UINC01072927">
    <property type="protein sequence ID" value="SVC08920.1"/>
    <property type="molecule type" value="Genomic_DNA"/>
</dbReference>
<dbReference type="PANTHER" id="PTHR22946:SF0">
    <property type="entry name" value="DIENELACTONE HYDROLASE DOMAIN-CONTAINING PROTEIN"/>
    <property type="match status" value="1"/>
</dbReference>
<sequence length="117" mass="13048">VGIETRTVEYRDGDTVLEGHMAWDDTAHDPRPGVLVSHAWAGRSEFEENRAERLAELGYVGFALDVYGKGVLGASKEENAALMQPLLDDRAMLQRRLQAALEQMRKQKEVDPVRVAA</sequence>
<dbReference type="InterPro" id="IPR050261">
    <property type="entry name" value="FrsA_esterase"/>
</dbReference>
<feature type="non-terminal residue" evidence="2">
    <location>
        <position position="117"/>
    </location>
</feature>
<dbReference type="GO" id="GO:0016787">
    <property type="term" value="F:hydrolase activity"/>
    <property type="evidence" value="ECO:0007669"/>
    <property type="project" value="InterPro"/>
</dbReference>
<name>A0A382J9Z3_9ZZZZ</name>
<dbReference type="Gene3D" id="3.40.50.1820">
    <property type="entry name" value="alpha/beta hydrolase"/>
    <property type="match status" value="1"/>
</dbReference>
<gene>
    <name evidence="2" type="ORF">METZ01_LOCUS261774</name>
</gene>
<proteinExistence type="predicted"/>
<evidence type="ECO:0000259" key="1">
    <source>
        <dbReference type="Pfam" id="PF01738"/>
    </source>
</evidence>